<dbReference type="RefSeq" id="WP_047961906.1">
    <property type="nucleotide sequence ID" value="NZ_CAWMBG010000017.1"/>
</dbReference>
<dbReference type="GO" id="GO:0005886">
    <property type="term" value="C:plasma membrane"/>
    <property type="evidence" value="ECO:0007669"/>
    <property type="project" value="TreeGrafter"/>
</dbReference>
<dbReference type="STRING" id="880157.AB204_03040"/>
<sequence>MKRLLTTLVILLVVIVAGLTTLVMLINPNDFRDYIVKQVQKKSGYQLVLQDDLRWHVWPKLSILTGQISLTAQDAKKPAIVAENMRLDVELLPLLSHQLSVKEVMLKEAVLRFTPDSQPQKRLQAPIAPESDIRYPAVSGSQAWKLDIARIKVVDSLLIWQASDHSQLNVRGINLLLERSDKNHVDLKLSSKINQNQKELAFELGALVDISDYPQKVLADINSLTYQLKGVGLPSAGIQGTGSATVKYQASPESISLQKIALMMNDENELKGNITAILKDKPQYSINLTSSKLNLDNLLGWDVLPKNTPQAKHDYRIENNSSKPVIAASVSPLSNYDLTFLQGVDADVSFMADKLIYQGMNIDNFGLQAVNNNGLARIEKLNGDLFGGHFALPTTIDATVTPAKLHTKPLLQKVELEPLLTALALPPIFNGQINVDGDLMGEGYDEYAISHYWQGDLNIDLKNARLKGLNIPQLIQQSFSRATDKVSQPTNTDDFTEAKNMSVKAQLDRGEINISELTAISGILNIQGKGKANLLKQNTDVALWVQLTDGWGKQNELVRRLAKLRVPLRVYGDWNNLQYTLNVESVLRDEIQERAKQSIKDWLDNNNDNENLKKLEELLNKNRGNH</sequence>
<feature type="domain" description="AsmA" evidence="1">
    <location>
        <begin position="255"/>
        <end position="515"/>
    </location>
</feature>
<keyword evidence="3" id="KW-1185">Reference proteome</keyword>
<dbReference type="EMBL" id="LFCV01000017">
    <property type="protein sequence ID" value="KMJ46539.1"/>
    <property type="molecule type" value="Genomic_DNA"/>
</dbReference>
<dbReference type="InterPro" id="IPR007844">
    <property type="entry name" value="AsmA"/>
</dbReference>
<reference evidence="2 3" key="1">
    <citation type="submission" date="2015-06" db="EMBL/GenBank/DDBJ databases">
        <title>Draft Whole-Genome Sequence of the Entomopathogenic Bacterium Xenorhabdus khoisanae.</title>
        <authorList>
            <person name="Naidoo S."/>
            <person name="Featherston J."/>
            <person name="Gray V.M."/>
        </authorList>
    </citation>
    <scope>NUCLEOTIDE SEQUENCE [LARGE SCALE GENOMIC DNA]</scope>
    <source>
        <strain evidence="2 3">MCB</strain>
    </source>
</reference>
<dbReference type="PANTHER" id="PTHR30441">
    <property type="entry name" value="DUF748 DOMAIN-CONTAINING PROTEIN"/>
    <property type="match status" value="1"/>
</dbReference>
<evidence type="ECO:0000259" key="1">
    <source>
        <dbReference type="Pfam" id="PF05170"/>
    </source>
</evidence>
<dbReference type="NCBIfam" id="NF008091">
    <property type="entry name" value="PRK10833.1"/>
    <property type="match status" value="1"/>
</dbReference>
<dbReference type="Proteomes" id="UP000036277">
    <property type="component" value="Unassembled WGS sequence"/>
</dbReference>
<organism evidence="2 3">
    <name type="scientific">Xenorhabdus khoisanae</name>
    <dbReference type="NCBI Taxonomy" id="880157"/>
    <lineage>
        <taxon>Bacteria</taxon>
        <taxon>Pseudomonadati</taxon>
        <taxon>Pseudomonadota</taxon>
        <taxon>Gammaproteobacteria</taxon>
        <taxon>Enterobacterales</taxon>
        <taxon>Morganellaceae</taxon>
        <taxon>Xenorhabdus</taxon>
    </lineage>
</organism>
<evidence type="ECO:0000313" key="3">
    <source>
        <dbReference type="Proteomes" id="UP000036277"/>
    </source>
</evidence>
<dbReference type="GO" id="GO:0090313">
    <property type="term" value="P:regulation of protein targeting to membrane"/>
    <property type="evidence" value="ECO:0007669"/>
    <property type="project" value="TreeGrafter"/>
</dbReference>
<dbReference type="PANTHER" id="PTHR30441:SF4">
    <property type="entry name" value="PROTEIN ASMA"/>
    <property type="match status" value="1"/>
</dbReference>
<protein>
    <submittedName>
        <fullName evidence="2">Membrane assembly protein AsmA</fullName>
    </submittedName>
</protein>
<name>A0A0J5FWI4_9GAMM</name>
<dbReference type="PATRIC" id="fig|880157.4.peg.632"/>
<feature type="domain" description="AsmA" evidence="1">
    <location>
        <begin position="4"/>
        <end position="203"/>
    </location>
</feature>
<evidence type="ECO:0000313" key="2">
    <source>
        <dbReference type="EMBL" id="KMJ46539.1"/>
    </source>
</evidence>
<dbReference type="OrthoDB" id="9766390at2"/>
<dbReference type="AlphaFoldDB" id="A0A0J5FWI4"/>
<proteinExistence type="predicted"/>
<dbReference type="Pfam" id="PF05170">
    <property type="entry name" value="AsmA"/>
    <property type="match status" value="2"/>
</dbReference>
<gene>
    <name evidence="2" type="ORF">AB204_03040</name>
</gene>
<dbReference type="InterPro" id="IPR052894">
    <property type="entry name" value="AsmA-related"/>
</dbReference>
<comment type="caution">
    <text evidence="2">The sequence shown here is derived from an EMBL/GenBank/DDBJ whole genome shotgun (WGS) entry which is preliminary data.</text>
</comment>
<accession>A0A0J5FWI4</accession>